<dbReference type="EMBL" id="QTSX02004647">
    <property type="protein sequence ID" value="KAJ9063793.1"/>
    <property type="molecule type" value="Genomic_DNA"/>
</dbReference>
<comment type="caution">
    <text evidence="1">The sequence shown here is derived from an EMBL/GenBank/DDBJ whole genome shotgun (WGS) entry which is preliminary data.</text>
</comment>
<gene>
    <name evidence="1" type="ORF">DSO57_1037166</name>
</gene>
<organism evidence="1 2">
    <name type="scientific">Entomophthora muscae</name>
    <dbReference type="NCBI Taxonomy" id="34485"/>
    <lineage>
        <taxon>Eukaryota</taxon>
        <taxon>Fungi</taxon>
        <taxon>Fungi incertae sedis</taxon>
        <taxon>Zoopagomycota</taxon>
        <taxon>Entomophthoromycotina</taxon>
        <taxon>Entomophthoromycetes</taxon>
        <taxon>Entomophthorales</taxon>
        <taxon>Entomophthoraceae</taxon>
        <taxon>Entomophthora</taxon>
    </lineage>
</organism>
<evidence type="ECO:0000313" key="2">
    <source>
        <dbReference type="Proteomes" id="UP001165960"/>
    </source>
</evidence>
<name>A0ACC2SNC2_9FUNG</name>
<accession>A0ACC2SNC2</accession>
<dbReference type="Proteomes" id="UP001165960">
    <property type="component" value="Unassembled WGS sequence"/>
</dbReference>
<keyword evidence="2" id="KW-1185">Reference proteome</keyword>
<reference evidence="1" key="1">
    <citation type="submission" date="2022-04" db="EMBL/GenBank/DDBJ databases">
        <title>Genome of the entomopathogenic fungus Entomophthora muscae.</title>
        <authorList>
            <person name="Elya C."/>
            <person name="Lovett B.R."/>
            <person name="Lee E."/>
            <person name="Macias A.M."/>
            <person name="Hajek A.E."/>
            <person name="De Bivort B.L."/>
            <person name="Kasson M.T."/>
            <person name="De Fine Licht H.H."/>
            <person name="Stajich J.E."/>
        </authorList>
    </citation>
    <scope>NUCLEOTIDE SEQUENCE</scope>
    <source>
        <strain evidence="1">Berkeley</strain>
    </source>
</reference>
<sequence>MLSHYPKKFPEAKFLLTLYRTIVLCRTKKSAQKPAKPLNSLEDLAHTIDERFVLAYPSQVVNTGALDSVLTWEKSLINLDHFLAWARPYLKLIKSKHSDCATANSLNANPTGFNGELPHSFDPNQSELKSEIGENPSSLLDLPGKNSPAANQTRAPGSARQGTFGPLLNSSDLYLSRLPLSYSVAFKASIVDLLGTYYMLYAS</sequence>
<evidence type="ECO:0000313" key="1">
    <source>
        <dbReference type="EMBL" id="KAJ9063793.1"/>
    </source>
</evidence>
<protein>
    <submittedName>
        <fullName evidence="1">Uncharacterized protein</fullName>
    </submittedName>
</protein>
<proteinExistence type="predicted"/>